<evidence type="ECO:0000313" key="2">
    <source>
        <dbReference type="Proteomes" id="UP000419743"/>
    </source>
</evidence>
<organism evidence="1 2">
    <name type="scientific">Occultella aeris</name>
    <dbReference type="NCBI Taxonomy" id="2761496"/>
    <lineage>
        <taxon>Bacteria</taxon>
        <taxon>Bacillati</taxon>
        <taxon>Actinomycetota</taxon>
        <taxon>Actinomycetes</taxon>
        <taxon>Micrococcales</taxon>
        <taxon>Ruaniaceae</taxon>
        <taxon>Occultella</taxon>
    </lineage>
</organism>
<dbReference type="RefSeq" id="WP_156740354.1">
    <property type="nucleotide sequence ID" value="NZ_CACRYJ010000019.1"/>
</dbReference>
<dbReference type="Proteomes" id="UP000419743">
    <property type="component" value="Unassembled WGS sequence"/>
</dbReference>
<name>A0A7M4DHD1_9MICO</name>
<proteinExistence type="predicted"/>
<dbReference type="AlphaFoldDB" id="A0A7M4DHD1"/>
<accession>A0A7M4DHD1</accession>
<dbReference type="EMBL" id="CACRYJ010000019">
    <property type="protein sequence ID" value="VZO36324.1"/>
    <property type="molecule type" value="Genomic_DNA"/>
</dbReference>
<gene>
    <name evidence="1" type="ORF">HALOF300_01528</name>
</gene>
<protein>
    <submittedName>
        <fullName evidence="1">Uncharacterized protein</fullName>
    </submittedName>
</protein>
<keyword evidence="2" id="KW-1185">Reference proteome</keyword>
<reference evidence="1 2" key="1">
    <citation type="submission" date="2019-11" db="EMBL/GenBank/DDBJ databases">
        <authorList>
            <person name="Criscuolo A."/>
        </authorList>
    </citation>
    <scope>NUCLEOTIDE SEQUENCE [LARGE SCALE GENOMIC DNA]</scope>
    <source>
        <strain evidence="1">CIP111667</strain>
    </source>
</reference>
<comment type="caution">
    <text evidence="1">The sequence shown here is derived from an EMBL/GenBank/DDBJ whole genome shotgun (WGS) entry which is preliminary data.</text>
</comment>
<evidence type="ECO:0000313" key="1">
    <source>
        <dbReference type="EMBL" id="VZO36324.1"/>
    </source>
</evidence>
<sequence length="100" mass="10849">MRYFELLSAEPVVTDDSGDELVWTIYPAGTLCEIVDDSAGTIVIVDDDDDDLVSVRMPGGQESYFPADIGRVVERDSAPPQGPFRTLVGSQIGQEFPNLA</sequence>